<dbReference type="InterPro" id="IPR026870">
    <property type="entry name" value="Zinc_ribbon_dom"/>
</dbReference>
<keyword evidence="5" id="KW-1185">Reference proteome</keyword>
<organism evidence="4 5">
    <name type="scientific">Cohnella soli</name>
    <dbReference type="NCBI Taxonomy" id="425005"/>
    <lineage>
        <taxon>Bacteria</taxon>
        <taxon>Bacillati</taxon>
        <taxon>Bacillota</taxon>
        <taxon>Bacilli</taxon>
        <taxon>Bacillales</taxon>
        <taxon>Paenibacillaceae</taxon>
        <taxon>Cohnella</taxon>
    </lineage>
</organism>
<evidence type="ECO:0000313" key="4">
    <source>
        <dbReference type="EMBL" id="MFC5405853.1"/>
    </source>
</evidence>
<protein>
    <submittedName>
        <fullName evidence="4">FxLYD domain-containing protein</fullName>
    </submittedName>
</protein>
<evidence type="ECO:0000313" key="5">
    <source>
        <dbReference type="Proteomes" id="UP001596113"/>
    </source>
</evidence>
<feature type="coiled-coil region" evidence="1">
    <location>
        <begin position="311"/>
        <end position="343"/>
    </location>
</feature>
<dbReference type="Gene3D" id="1.25.40.10">
    <property type="entry name" value="Tetratricopeptide repeat domain"/>
    <property type="match status" value="1"/>
</dbReference>
<reference evidence="5" key="1">
    <citation type="journal article" date="2019" name="Int. J. Syst. Evol. Microbiol.">
        <title>The Global Catalogue of Microorganisms (GCM) 10K type strain sequencing project: providing services to taxonomists for standard genome sequencing and annotation.</title>
        <authorList>
            <consortium name="The Broad Institute Genomics Platform"/>
            <consortium name="The Broad Institute Genome Sequencing Center for Infectious Disease"/>
            <person name="Wu L."/>
            <person name="Ma J."/>
        </authorList>
    </citation>
    <scope>NUCLEOTIDE SEQUENCE [LARGE SCALE GENOMIC DNA]</scope>
    <source>
        <strain evidence="5">CGMCC 1.18575</strain>
    </source>
</reference>
<evidence type="ECO:0000256" key="2">
    <source>
        <dbReference type="SAM" id="Phobius"/>
    </source>
</evidence>
<feature type="transmembrane region" description="Helical" evidence="2">
    <location>
        <begin position="99"/>
        <end position="121"/>
    </location>
</feature>
<sequence length="441" mass="48085">MFCSNCGAKSQEGSKFCSSCGASLEVTAQAEEQAAAMAGELAEEETAAALAPAPIIMEADEKPESREKEDAVVQATTQGGVSTANATAPRVSGRRFLSLTYLLPAASVLIIVILIGGLYGYQMSVNRQVDKLQQQGESLALEGKLAEGMAAIEKALGKRPDHKVLLADRELLTDALSLQARLDDTDKQWKSKKFDDAIKAIDTLDKELATRNGPVFQKLASLADEKRETIVVAQVSGDLAVKTTVEALIPLFNTVKDYSGDEAQKTSKKIRQKIIDLSYDKASDKLAEKQFAEALTTIETALKFDDGNSKLTALRTKVEQKKKAFEDAENNRIQKAIEAANQEDLNNRTQAVELLTLNAYTDDSGYFVVEGTVKNRAMRPISYILVYYDLLDDAGNVIDSDSIYVSPTDLDVGKTGSFYMDYDNLDGKSSATVTRVEWEIN</sequence>
<feature type="domain" description="Zinc-ribbon" evidence="3">
    <location>
        <begin position="2"/>
        <end position="24"/>
    </location>
</feature>
<dbReference type="InterPro" id="IPR047676">
    <property type="entry name" value="FxLYD_dom"/>
</dbReference>
<keyword evidence="2" id="KW-1133">Transmembrane helix</keyword>
<name>A0ABW0HY34_9BACL</name>
<accession>A0ABW0HY34</accession>
<keyword evidence="1" id="KW-0175">Coiled coil</keyword>
<dbReference type="Proteomes" id="UP001596113">
    <property type="component" value="Unassembled WGS sequence"/>
</dbReference>
<dbReference type="InterPro" id="IPR011990">
    <property type="entry name" value="TPR-like_helical_dom_sf"/>
</dbReference>
<comment type="caution">
    <text evidence="4">The sequence shown here is derived from an EMBL/GenBank/DDBJ whole genome shotgun (WGS) entry which is preliminary data.</text>
</comment>
<proteinExistence type="predicted"/>
<keyword evidence="2" id="KW-0472">Membrane</keyword>
<dbReference type="NCBIfam" id="NF038353">
    <property type="entry name" value="FxLYD_dom"/>
    <property type="match status" value="1"/>
</dbReference>
<dbReference type="RefSeq" id="WP_378137514.1">
    <property type="nucleotide sequence ID" value="NZ_JBHSMI010000052.1"/>
</dbReference>
<gene>
    <name evidence="4" type="ORF">ACFPOF_24195</name>
</gene>
<dbReference type="SUPFAM" id="SSF48452">
    <property type="entry name" value="TPR-like"/>
    <property type="match status" value="1"/>
</dbReference>
<dbReference type="EMBL" id="JBHSMI010000052">
    <property type="protein sequence ID" value="MFC5405853.1"/>
    <property type="molecule type" value="Genomic_DNA"/>
</dbReference>
<dbReference type="Pfam" id="PF13240">
    <property type="entry name" value="Zn_Ribbon_1"/>
    <property type="match status" value="1"/>
</dbReference>
<evidence type="ECO:0000256" key="1">
    <source>
        <dbReference type="SAM" id="Coils"/>
    </source>
</evidence>
<evidence type="ECO:0000259" key="3">
    <source>
        <dbReference type="Pfam" id="PF13240"/>
    </source>
</evidence>
<keyword evidence="2" id="KW-0812">Transmembrane</keyword>